<keyword evidence="2" id="KW-1185">Reference proteome</keyword>
<dbReference type="AlphaFoldDB" id="A0AAE4CA44"/>
<reference evidence="1" key="1">
    <citation type="submission" date="2023-07" db="EMBL/GenBank/DDBJ databases">
        <title>Sequencing the genomes of 1000 actinobacteria strains.</title>
        <authorList>
            <person name="Klenk H.-P."/>
        </authorList>
    </citation>
    <scope>NUCLEOTIDE SEQUENCE</scope>
    <source>
        <strain evidence="1">DSM 44707</strain>
    </source>
</reference>
<evidence type="ECO:0000313" key="1">
    <source>
        <dbReference type="EMBL" id="MDR7277241.1"/>
    </source>
</evidence>
<sequence length="46" mass="5325">MEMENCIVLSFRDGRISRYVEYIGRYEGIDLGIVSGRMREKPRSAA</sequence>
<name>A0AAE4CA44_9ACTN</name>
<evidence type="ECO:0000313" key="2">
    <source>
        <dbReference type="Proteomes" id="UP001183643"/>
    </source>
</evidence>
<dbReference type="EMBL" id="JAVDYB010000001">
    <property type="protein sequence ID" value="MDR7277241.1"/>
    <property type="molecule type" value="Genomic_DNA"/>
</dbReference>
<organism evidence="1 2">
    <name type="scientific">Catenuloplanes atrovinosus</name>
    <dbReference type="NCBI Taxonomy" id="137266"/>
    <lineage>
        <taxon>Bacteria</taxon>
        <taxon>Bacillati</taxon>
        <taxon>Actinomycetota</taxon>
        <taxon>Actinomycetes</taxon>
        <taxon>Micromonosporales</taxon>
        <taxon>Micromonosporaceae</taxon>
        <taxon>Catenuloplanes</taxon>
    </lineage>
</organism>
<proteinExistence type="predicted"/>
<gene>
    <name evidence="1" type="ORF">J2S41_004019</name>
</gene>
<accession>A0AAE4CA44</accession>
<protein>
    <submittedName>
        <fullName evidence="1">Uncharacterized protein</fullName>
    </submittedName>
</protein>
<dbReference type="Proteomes" id="UP001183643">
    <property type="component" value="Unassembled WGS sequence"/>
</dbReference>
<comment type="caution">
    <text evidence="1">The sequence shown here is derived from an EMBL/GenBank/DDBJ whole genome shotgun (WGS) entry which is preliminary data.</text>
</comment>